<feature type="transmembrane region" description="Helical" evidence="1">
    <location>
        <begin position="12"/>
        <end position="30"/>
    </location>
</feature>
<sequence>MITHQQRLGTYSMSIGSILYSLFLVDMNPIPQIVSFQPLLSISMMIAGSILSYGLKEIDDRFLKALGVNMYIIGAAYECKGISTPISYASCSLGGLLVMGGVIFTYLKKGKPTVSTIIIQFCMGFLLCGSASAEILDFLWNSSTTECRRMHPKSIDLVTVQMPLGVLNLLLGALLYYILKKKTEEGRVEPDVIFLFSRNTVFDQIYNIRSFHQTLNG</sequence>
<organism evidence="2 3">
    <name type="scientific">Araneus ventricosus</name>
    <name type="common">Orbweaver spider</name>
    <name type="synonym">Epeira ventricosa</name>
    <dbReference type="NCBI Taxonomy" id="182803"/>
    <lineage>
        <taxon>Eukaryota</taxon>
        <taxon>Metazoa</taxon>
        <taxon>Ecdysozoa</taxon>
        <taxon>Arthropoda</taxon>
        <taxon>Chelicerata</taxon>
        <taxon>Arachnida</taxon>
        <taxon>Araneae</taxon>
        <taxon>Araneomorphae</taxon>
        <taxon>Entelegynae</taxon>
        <taxon>Araneoidea</taxon>
        <taxon>Araneidae</taxon>
        <taxon>Araneus</taxon>
    </lineage>
</organism>
<feature type="transmembrane region" description="Helical" evidence="1">
    <location>
        <begin position="118"/>
        <end position="140"/>
    </location>
</feature>
<keyword evidence="3" id="KW-1185">Reference proteome</keyword>
<keyword evidence="1" id="KW-0472">Membrane</keyword>
<keyword evidence="1" id="KW-0812">Transmembrane</keyword>
<name>A0A4Y2M2F6_ARAVE</name>
<evidence type="ECO:0000313" key="3">
    <source>
        <dbReference type="Proteomes" id="UP000499080"/>
    </source>
</evidence>
<dbReference type="Proteomes" id="UP000499080">
    <property type="component" value="Unassembled WGS sequence"/>
</dbReference>
<reference evidence="2 3" key="1">
    <citation type="journal article" date="2019" name="Sci. Rep.">
        <title>Orb-weaving spider Araneus ventricosus genome elucidates the spidroin gene catalogue.</title>
        <authorList>
            <person name="Kono N."/>
            <person name="Nakamura H."/>
            <person name="Ohtoshi R."/>
            <person name="Moran D.A.P."/>
            <person name="Shinohara A."/>
            <person name="Yoshida Y."/>
            <person name="Fujiwara M."/>
            <person name="Mori M."/>
            <person name="Tomita M."/>
            <person name="Arakawa K."/>
        </authorList>
    </citation>
    <scope>NUCLEOTIDE SEQUENCE [LARGE SCALE GENOMIC DNA]</scope>
</reference>
<dbReference type="EMBL" id="BGPR01006637">
    <property type="protein sequence ID" value="GBN20600.1"/>
    <property type="molecule type" value="Genomic_DNA"/>
</dbReference>
<feature type="transmembrane region" description="Helical" evidence="1">
    <location>
        <begin position="160"/>
        <end position="179"/>
    </location>
</feature>
<proteinExistence type="predicted"/>
<accession>A0A4Y2M2F6</accession>
<keyword evidence="1" id="KW-1133">Transmembrane helix</keyword>
<dbReference type="AlphaFoldDB" id="A0A4Y2M2F6"/>
<gene>
    <name evidence="2" type="ORF">AVEN_211219_1</name>
</gene>
<feature type="transmembrane region" description="Helical" evidence="1">
    <location>
        <begin position="85"/>
        <end position="106"/>
    </location>
</feature>
<evidence type="ECO:0000256" key="1">
    <source>
        <dbReference type="SAM" id="Phobius"/>
    </source>
</evidence>
<comment type="caution">
    <text evidence="2">The sequence shown here is derived from an EMBL/GenBank/DDBJ whole genome shotgun (WGS) entry which is preliminary data.</text>
</comment>
<feature type="transmembrane region" description="Helical" evidence="1">
    <location>
        <begin position="36"/>
        <end position="55"/>
    </location>
</feature>
<protein>
    <submittedName>
        <fullName evidence="2">Uncharacterized protein</fullName>
    </submittedName>
</protein>
<evidence type="ECO:0000313" key="2">
    <source>
        <dbReference type="EMBL" id="GBN20600.1"/>
    </source>
</evidence>